<evidence type="ECO:0000256" key="1">
    <source>
        <dbReference type="SAM" id="MobiDB-lite"/>
    </source>
</evidence>
<evidence type="ECO:0000313" key="3">
    <source>
        <dbReference type="Proteomes" id="UP000246702"/>
    </source>
</evidence>
<reference evidence="2 3" key="1">
    <citation type="submission" date="2016-12" db="EMBL/GenBank/DDBJ databases">
        <title>The genomes of Aspergillus section Nigri reveals drivers in fungal speciation.</title>
        <authorList>
            <consortium name="DOE Joint Genome Institute"/>
            <person name="Vesth T.C."/>
            <person name="Nybo J."/>
            <person name="Theobald S."/>
            <person name="Brandl J."/>
            <person name="Frisvad J.C."/>
            <person name="Nielsen K.F."/>
            <person name="Lyhne E.K."/>
            <person name="Kogle M.E."/>
            <person name="Kuo A."/>
            <person name="Riley R."/>
            <person name="Clum A."/>
            <person name="Nolan M."/>
            <person name="Lipzen A."/>
            <person name="Salamov A."/>
            <person name="Henrissat B."/>
            <person name="Wiebenga A."/>
            <person name="De Vries R.P."/>
            <person name="Grigoriev I.V."/>
            <person name="Mortensen U.H."/>
            <person name="Andersen M.R."/>
            <person name="Baker S.E."/>
        </authorList>
    </citation>
    <scope>NUCLEOTIDE SEQUENCE [LARGE SCALE GENOMIC DNA]</scope>
    <source>
        <strain evidence="2 3">CBS 115572</strain>
    </source>
</reference>
<proteinExistence type="predicted"/>
<dbReference type="STRING" id="1450535.A0A317WZ08"/>
<comment type="caution">
    <text evidence="2">The sequence shown here is derived from an EMBL/GenBank/DDBJ whole genome shotgun (WGS) entry which is preliminary data.</text>
</comment>
<accession>A0A317WZ08</accession>
<protein>
    <submittedName>
        <fullName evidence="2">Uncharacterized protein</fullName>
    </submittedName>
</protein>
<evidence type="ECO:0000313" key="2">
    <source>
        <dbReference type="EMBL" id="PWY91609.1"/>
    </source>
</evidence>
<gene>
    <name evidence="2" type="ORF">BO94DRAFT_513900</name>
</gene>
<sequence>MAVDTASSNSFVHPSLTSSLTGKASLSRVARIIEKHSHGLGQDPWTEYSLSLGEHDGLQEQVDKRNNLLRRRKIRYDYEPFKSRLTIRMPSPLHDTFCAKVVRDIISQLESVVLNGGHGADFAKDVDYFASSQIDLPYDSADDNTLYARREPDASFGHPKARYPGVVIEVCYSQKGRRIPALADDYILNSDGSINAVVFLDIEYRGKEASFSIWQPCFEIVNGVKELSAACVDKQMFRTIDGLPAESTPLRLNLKDFATEDETEGYADLDQEITISARDLCDYLNVAESRQAAQERHEGSVKKMPTGTRKRRRAETPPDEINSEDEAVFQPLEESDRKRHRDSDYHPDSL</sequence>
<dbReference type="GeneID" id="37112005"/>
<dbReference type="EMBL" id="MSFK01000009">
    <property type="protein sequence ID" value="PWY91609.1"/>
    <property type="molecule type" value="Genomic_DNA"/>
</dbReference>
<dbReference type="OrthoDB" id="3485856at2759"/>
<dbReference type="RefSeq" id="XP_025469337.1">
    <property type="nucleotide sequence ID" value="XM_025609862.1"/>
</dbReference>
<name>A0A317WZ08_9EURO</name>
<organism evidence="2 3">
    <name type="scientific">Aspergillus sclerotioniger CBS 115572</name>
    <dbReference type="NCBI Taxonomy" id="1450535"/>
    <lineage>
        <taxon>Eukaryota</taxon>
        <taxon>Fungi</taxon>
        <taxon>Dikarya</taxon>
        <taxon>Ascomycota</taxon>
        <taxon>Pezizomycotina</taxon>
        <taxon>Eurotiomycetes</taxon>
        <taxon>Eurotiomycetidae</taxon>
        <taxon>Eurotiales</taxon>
        <taxon>Aspergillaceae</taxon>
        <taxon>Aspergillus</taxon>
        <taxon>Aspergillus subgen. Circumdati</taxon>
    </lineage>
</organism>
<dbReference type="Proteomes" id="UP000246702">
    <property type="component" value="Unassembled WGS sequence"/>
</dbReference>
<dbReference type="AlphaFoldDB" id="A0A317WZ08"/>
<feature type="compositionally biased region" description="Basic and acidic residues" evidence="1">
    <location>
        <begin position="334"/>
        <end position="350"/>
    </location>
</feature>
<keyword evidence="3" id="KW-1185">Reference proteome</keyword>
<feature type="region of interest" description="Disordered" evidence="1">
    <location>
        <begin position="292"/>
        <end position="350"/>
    </location>
</feature>
<feature type="compositionally biased region" description="Acidic residues" evidence="1">
    <location>
        <begin position="317"/>
        <end position="327"/>
    </location>
</feature>